<name>A0ABX1JZA0_9CELL</name>
<dbReference type="EMBL" id="JAAXOY010000187">
    <property type="protein sequence ID" value="NKY39655.1"/>
    <property type="molecule type" value="Genomic_DNA"/>
</dbReference>
<evidence type="ECO:0000313" key="3">
    <source>
        <dbReference type="Proteomes" id="UP000777774"/>
    </source>
</evidence>
<protein>
    <submittedName>
        <fullName evidence="2">Helix-turn-helix domain-containing protein</fullName>
    </submittedName>
</protein>
<evidence type="ECO:0000313" key="2">
    <source>
        <dbReference type="EMBL" id="NKY39655.1"/>
    </source>
</evidence>
<dbReference type="Gene3D" id="1.10.260.40">
    <property type="entry name" value="lambda repressor-like DNA-binding domains"/>
    <property type="match status" value="1"/>
</dbReference>
<feature type="domain" description="HTH cro/C1-type" evidence="1">
    <location>
        <begin position="15"/>
        <end position="69"/>
    </location>
</feature>
<dbReference type="Pfam" id="PF01381">
    <property type="entry name" value="HTH_3"/>
    <property type="match status" value="1"/>
</dbReference>
<dbReference type="PROSITE" id="PS50943">
    <property type="entry name" value="HTH_CROC1"/>
    <property type="match status" value="1"/>
</dbReference>
<dbReference type="RefSeq" id="WP_168678720.1">
    <property type="nucleotide sequence ID" value="NZ_JAAXOY010000187.1"/>
</dbReference>
<dbReference type="SUPFAM" id="SSF47413">
    <property type="entry name" value="lambda repressor-like DNA-binding domains"/>
    <property type="match status" value="1"/>
</dbReference>
<dbReference type="CDD" id="cd00093">
    <property type="entry name" value="HTH_XRE"/>
    <property type="match status" value="1"/>
</dbReference>
<keyword evidence="3" id="KW-1185">Reference proteome</keyword>
<dbReference type="InterPro" id="IPR010982">
    <property type="entry name" value="Lambda_DNA-bd_dom_sf"/>
</dbReference>
<gene>
    <name evidence="2" type="ORF">HGA02_08970</name>
</gene>
<evidence type="ECO:0000259" key="1">
    <source>
        <dbReference type="PROSITE" id="PS50943"/>
    </source>
</evidence>
<dbReference type="InterPro" id="IPR001387">
    <property type="entry name" value="Cro/C1-type_HTH"/>
</dbReference>
<sequence>MNRDEQTLLRIAQALRERRSDLGLSQEDLAAQLGITQAYVSKLETAEATTQLRRLVAVLGAVGLDLVALPRAHPAARQVRSRPLLVPARPSRTTTPSDRLRRALDRLDVSRVSDAEAAARLAALRDLVAAEPAIDLDDPRVRKVVRPLRALADSDAVLSLSDPSVTAVLLALREMPLTGGPASTSAALPREGRA</sequence>
<dbReference type="SMART" id="SM00530">
    <property type="entry name" value="HTH_XRE"/>
    <property type="match status" value="1"/>
</dbReference>
<accession>A0ABX1JZA0</accession>
<reference evidence="2 3" key="1">
    <citation type="submission" date="2020-04" db="EMBL/GenBank/DDBJ databases">
        <title>MicrobeNet Type strains.</title>
        <authorList>
            <person name="Nicholson A.C."/>
        </authorList>
    </citation>
    <scope>NUCLEOTIDE SEQUENCE [LARGE SCALE GENOMIC DNA]</scope>
    <source>
        <strain evidence="2 3">ATCC BAA-787</strain>
    </source>
</reference>
<comment type="caution">
    <text evidence="2">The sequence shown here is derived from an EMBL/GenBank/DDBJ whole genome shotgun (WGS) entry which is preliminary data.</text>
</comment>
<dbReference type="Proteomes" id="UP000777774">
    <property type="component" value="Unassembled WGS sequence"/>
</dbReference>
<organism evidence="2 3">
    <name type="scientific">Cellulomonas septica</name>
    <dbReference type="NCBI Taxonomy" id="285080"/>
    <lineage>
        <taxon>Bacteria</taxon>
        <taxon>Bacillati</taxon>
        <taxon>Actinomycetota</taxon>
        <taxon>Actinomycetes</taxon>
        <taxon>Micrococcales</taxon>
        <taxon>Cellulomonadaceae</taxon>
        <taxon>Cellulomonas</taxon>
    </lineage>
</organism>
<proteinExistence type="predicted"/>